<evidence type="ECO:0000256" key="1">
    <source>
        <dbReference type="SAM" id="Phobius"/>
    </source>
</evidence>
<keyword evidence="1" id="KW-0812">Transmembrane</keyword>
<dbReference type="Proteomes" id="UP001189429">
    <property type="component" value="Unassembled WGS sequence"/>
</dbReference>
<name>A0ABN9XVM4_9DINO</name>
<proteinExistence type="predicted"/>
<comment type="caution">
    <text evidence="2">The sequence shown here is derived from an EMBL/GenBank/DDBJ whole genome shotgun (WGS) entry which is preliminary data.</text>
</comment>
<reference evidence="2" key="1">
    <citation type="submission" date="2023-10" db="EMBL/GenBank/DDBJ databases">
        <authorList>
            <person name="Chen Y."/>
            <person name="Shah S."/>
            <person name="Dougan E. K."/>
            <person name="Thang M."/>
            <person name="Chan C."/>
        </authorList>
    </citation>
    <scope>NUCLEOTIDE SEQUENCE [LARGE SCALE GENOMIC DNA]</scope>
</reference>
<dbReference type="EMBL" id="CAUYUJ010021359">
    <property type="protein sequence ID" value="CAK0904140.1"/>
    <property type="molecule type" value="Genomic_DNA"/>
</dbReference>
<keyword evidence="1" id="KW-0472">Membrane</keyword>
<gene>
    <name evidence="2" type="ORF">PCOR1329_LOCUS80257</name>
</gene>
<accession>A0ABN9XVM4</accession>
<feature type="non-terminal residue" evidence="2">
    <location>
        <position position="1"/>
    </location>
</feature>
<organism evidence="2 3">
    <name type="scientific">Prorocentrum cordatum</name>
    <dbReference type="NCBI Taxonomy" id="2364126"/>
    <lineage>
        <taxon>Eukaryota</taxon>
        <taxon>Sar</taxon>
        <taxon>Alveolata</taxon>
        <taxon>Dinophyceae</taxon>
        <taxon>Prorocentrales</taxon>
        <taxon>Prorocentraceae</taxon>
        <taxon>Prorocentrum</taxon>
    </lineage>
</organism>
<feature type="transmembrane region" description="Helical" evidence="1">
    <location>
        <begin position="875"/>
        <end position="900"/>
    </location>
</feature>
<evidence type="ECO:0000313" key="2">
    <source>
        <dbReference type="EMBL" id="CAK0904140.1"/>
    </source>
</evidence>
<protein>
    <submittedName>
        <fullName evidence="2">Uncharacterized protein</fullName>
    </submittedName>
</protein>
<keyword evidence="3" id="KW-1185">Reference proteome</keyword>
<sequence length="979" mass="105216">ELEVPDRVEVVAARGVTFGREEVPRALRLTLGGVLPGLPPQGVAASARALDIADDRVADWLADPTLALPPKAEWPEEVPRAAIQASSKPEWHCVCAKLVELGLAVPIADDREVLAGALGVAKGGAPSPRRDAAQRPIINAVPASSHQRTLRGDIGELTWQPCVTLAEKIPNELSGVSGLGKTHIALRVIPMGWISAVSVFQRCHRRLGFCLKPLGSLSKRGVQCYIGDWGHGEIAPASHLGDLAWTMSAVQAEQREACARSGIQVAGGKAKHRELVLERMGAGLDDSTGRVGVTTEKPHLFLALITWAIGQTEVTVKAMLVVLGLRVRAAGFRRLFMGFLNECWAAGQWNYPHSMPSLMCGELLLFCMALPLAFTDLRAQIDAGVIAADASEQAGCIYYPAGLTPRGMQAATNEGGVVGLGNVALLDVARFSRVLDDFRRDADWVFIAAGSPCQDILALNVVGQGLEAAEHFPAGTCVEVKGEGCSQCLKVVVSVQRAAAESWPMPGWRLDDPDADLPCFARQILRGHPPLRPVGLERASAAAQARWVEDQCRYQVCNDEDNVPLWRPGRSQGRPPDANEQGVLMGFDRCYFEAAVKDGVAPAERDIIIASLIGSTFCVQCVALLLGSWLAQVGALPAPVLAELCLQVGEWEANWNVDADFRCQGFCRATAERALIVEFPRIADRGDWRPTRLQRTLPRSSVAAVSVAHVAVGLAHRREFPVAEAGAHLGAGAGGRSGWGEVTVPRLCTKCKTSAWRLQPGIRRLSASALATCCCPLCGYCDTDNMPADAVNGVFDWWLEQGRVVQSAVQADVGLEDCIEGRWAAGGSLFDVDCAIAGICHRCPPPRGHLPESWRLARTWQRAEPAGRALPIDRLIVLAFSGGFLAGGFPAAAAVLLAAYDIYLRTGAIFALRWSDIMIYEASCAAMVREQPAIAMSPAAFHRVLGEIRSLLQLGKSWCERGLSQPWLHGDSAARRQMG</sequence>
<keyword evidence="1" id="KW-1133">Transmembrane helix</keyword>
<evidence type="ECO:0000313" key="3">
    <source>
        <dbReference type="Proteomes" id="UP001189429"/>
    </source>
</evidence>